<reference evidence="2 3" key="1">
    <citation type="submission" date="2014-04" db="EMBL/GenBank/DDBJ databases">
        <authorList>
            <consortium name="DOE Joint Genome Institute"/>
            <person name="Kuo A."/>
            <person name="Martino E."/>
            <person name="Perotto S."/>
            <person name="Kohler A."/>
            <person name="Nagy L.G."/>
            <person name="Floudas D."/>
            <person name="Copeland A."/>
            <person name="Barry K.W."/>
            <person name="Cichocki N."/>
            <person name="Veneault-Fourrey C."/>
            <person name="LaButti K."/>
            <person name="Lindquist E.A."/>
            <person name="Lipzen A."/>
            <person name="Lundell T."/>
            <person name="Morin E."/>
            <person name="Murat C."/>
            <person name="Sun H."/>
            <person name="Tunlid A."/>
            <person name="Henrissat B."/>
            <person name="Grigoriev I.V."/>
            <person name="Hibbett D.S."/>
            <person name="Martin F."/>
            <person name="Nordberg H.P."/>
            <person name="Cantor M.N."/>
            <person name="Hua S.X."/>
        </authorList>
    </citation>
    <scope>NUCLEOTIDE SEQUENCE [LARGE SCALE GENOMIC DNA]</scope>
    <source>
        <strain evidence="2 3">Zn</strain>
    </source>
</reference>
<reference evidence="3" key="2">
    <citation type="submission" date="2015-01" db="EMBL/GenBank/DDBJ databases">
        <title>Evolutionary Origins and Diversification of the Mycorrhizal Mutualists.</title>
        <authorList>
            <consortium name="DOE Joint Genome Institute"/>
            <consortium name="Mycorrhizal Genomics Consortium"/>
            <person name="Kohler A."/>
            <person name="Kuo A."/>
            <person name="Nagy L.G."/>
            <person name="Floudas D."/>
            <person name="Copeland A."/>
            <person name="Barry K.W."/>
            <person name="Cichocki N."/>
            <person name="Veneault-Fourrey C."/>
            <person name="LaButti K."/>
            <person name="Lindquist E.A."/>
            <person name="Lipzen A."/>
            <person name="Lundell T."/>
            <person name="Morin E."/>
            <person name="Murat C."/>
            <person name="Riley R."/>
            <person name="Ohm R."/>
            <person name="Sun H."/>
            <person name="Tunlid A."/>
            <person name="Henrissat B."/>
            <person name="Grigoriev I.V."/>
            <person name="Hibbett D.S."/>
            <person name="Martin F."/>
        </authorList>
    </citation>
    <scope>NUCLEOTIDE SEQUENCE [LARGE SCALE GENOMIC DNA]</scope>
    <source>
        <strain evidence="3">Zn</strain>
    </source>
</reference>
<dbReference type="Proteomes" id="UP000054321">
    <property type="component" value="Unassembled WGS sequence"/>
</dbReference>
<keyword evidence="3" id="KW-1185">Reference proteome</keyword>
<dbReference type="InParanoid" id="A0A0C3HG96"/>
<proteinExistence type="predicted"/>
<accession>A0A0C3HG96</accession>
<feature type="compositionally biased region" description="Basic and acidic residues" evidence="1">
    <location>
        <begin position="74"/>
        <end position="103"/>
    </location>
</feature>
<protein>
    <submittedName>
        <fullName evidence="2">Uncharacterized protein</fullName>
    </submittedName>
</protein>
<dbReference type="EMBL" id="KN832870">
    <property type="protein sequence ID" value="KIN07216.1"/>
    <property type="molecule type" value="Genomic_DNA"/>
</dbReference>
<evidence type="ECO:0000256" key="1">
    <source>
        <dbReference type="SAM" id="MobiDB-lite"/>
    </source>
</evidence>
<dbReference type="HOGENOM" id="CLU_727794_0_0_1"/>
<organism evidence="2 3">
    <name type="scientific">Oidiodendron maius (strain Zn)</name>
    <dbReference type="NCBI Taxonomy" id="913774"/>
    <lineage>
        <taxon>Eukaryota</taxon>
        <taxon>Fungi</taxon>
        <taxon>Dikarya</taxon>
        <taxon>Ascomycota</taxon>
        <taxon>Pezizomycotina</taxon>
        <taxon>Leotiomycetes</taxon>
        <taxon>Leotiomycetes incertae sedis</taxon>
        <taxon>Myxotrichaceae</taxon>
        <taxon>Oidiodendron</taxon>
    </lineage>
</organism>
<evidence type="ECO:0000313" key="3">
    <source>
        <dbReference type="Proteomes" id="UP000054321"/>
    </source>
</evidence>
<evidence type="ECO:0000313" key="2">
    <source>
        <dbReference type="EMBL" id="KIN07216.1"/>
    </source>
</evidence>
<feature type="region of interest" description="Disordered" evidence="1">
    <location>
        <begin position="71"/>
        <end position="103"/>
    </location>
</feature>
<gene>
    <name evidence="2" type="ORF">OIDMADRAFT_139835</name>
</gene>
<sequence length="380" mass="43923">MQKPLPYQEGYLIPYIYSNLFEEEYQKMTLEEISLQTFQMRLIESLIAAYLDDNPSTPIFQLSRSAPAYNATKDNIEESNPYKEQEKVDTIKPDKEDKALDPGNKDEYNVFDLELENKHPPYKWFATVIETTAVTPKGCLTIILERRRDPAFNGPWEDRPFMHYYLPTINYRVATFKDHLAQMLESAPSTTDSSTLDLTANFKFRRAVVFTHHPQTLFYDTIGDLFVERQERSIAAAASMARVEHIPNYYLHKLWNKFGLSSHKRHEHMTLGHFGKVSLDIPADFQDNPDPTSTTSGHLAQHGNWEQFFNKNPHSNLTLIKLLPDAILAVTLPEIQNWLDPSTMPPPVLNWWKGQKQILFYNVRVSGLDNMLPVLENSNS</sequence>
<name>A0A0C3HG96_OIDMZ</name>
<dbReference type="AlphaFoldDB" id="A0A0C3HG96"/>